<accession>A0A1F6WN30</accession>
<feature type="domain" description="AAA" evidence="1">
    <location>
        <begin position="19"/>
        <end position="139"/>
    </location>
</feature>
<dbReference type="PANTHER" id="PTHR43566">
    <property type="entry name" value="CONSERVED PROTEIN"/>
    <property type="match status" value="1"/>
</dbReference>
<dbReference type="Proteomes" id="UP000178184">
    <property type="component" value="Unassembled WGS sequence"/>
</dbReference>
<dbReference type="SUPFAM" id="SSF52540">
    <property type="entry name" value="P-loop containing nucleoside triphosphate hydrolases"/>
    <property type="match status" value="1"/>
</dbReference>
<dbReference type="InterPro" id="IPR025420">
    <property type="entry name" value="DUF4143"/>
</dbReference>
<comment type="caution">
    <text evidence="3">The sequence shown here is derived from an EMBL/GenBank/DDBJ whole genome shotgun (WGS) entry which is preliminary data.</text>
</comment>
<evidence type="ECO:0008006" key="5">
    <source>
        <dbReference type="Google" id="ProtNLM"/>
    </source>
</evidence>
<feature type="domain" description="DUF4143" evidence="2">
    <location>
        <begin position="204"/>
        <end position="353"/>
    </location>
</feature>
<evidence type="ECO:0000313" key="3">
    <source>
        <dbReference type="EMBL" id="OGI83287.1"/>
    </source>
</evidence>
<sequence>MYIKRNLETKIMGLIETAEIIAVVGSRQAGKTTLLKHISNNLKSVNWLTFEDQDALDLFDRDIKAFIEIHIKPYKNIFIDEFQYSREGGKNLKFIYDTVPNKKMFITGSSHADISVRALKYLVGRVFIFELFPLSFDEFIYFRNVDLANYLKSNKNISNTVISTITPYMEEFIKYGGYPKVVLSETEVLKKEVLKNIVNTYFLRDIKEGLGLVESSPLRDLLKTIALSLGSLVPYKKLTDVSNYDHLKLKKYLSFFEQTYITYSAKPFFKNKLKEIVKAPKVYFLDSGLCNTLLSDFRAPCDRPDGGGIFEMVNVSEFVKSGYSVNYWRTKNGLEVDIVAVLNESHIACEVKLKKEENIVPSLESFVNEYKNFEPFISFLYLNDKISKTNTQNQLPLFFIGNLKTD</sequence>
<dbReference type="InterPro" id="IPR027417">
    <property type="entry name" value="P-loop_NTPase"/>
</dbReference>
<proteinExistence type="predicted"/>
<gene>
    <name evidence="3" type="ORF">A2903_02845</name>
</gene>
<protein>
    <recommendedName>
        <fullName evidence="5">AAA+ ATPase domain-containing protein</fullName>
    </recommendedName>
</protein>
<dbReference type="Pfam" id="PF13635">
    <property type="entry name" value="DUF4143"/>
    <property type="match status" value="1"/>
</dbReference>
<organism evidence="3 4">
    <name type="scientific">Candidatus Nomurabacteria bacterium RIFCSPLOWO2_01_FULL_33_17</name>
    <dbReference type="NCBI Taxonomy" id="1801764"/>
    <lineage>
        <taxon>Bacteria</taxon>
        <taxon>Candidatus Nomuraibacteriota</taxon>
    </lineage>
</organism>
<name>A0A1F6WN30_9BACT</name>
<dbReference type="Pfam" id="PF13173">
    <property type="entry name" value="AAA_14"/>
    <property type="match status" value="1"/>
</dbReference>
<dbReference type="PANTHER" id="PTHR43566:SF1">
    <property type="entry name" value="AAA+ ATPASE DOMAIN-CONTAINING PROTEIN"/>
    <property type="match status" value="1"/>
</dbReference>
<evidence type="ECO:0000259" key="1">
    <source>
        <dbReference type="Pfam" id="PF13173"/>
    </source>
</evidence>
<evidence type="ECO:0000259" key="2">
    <source>
        <dbReference type="Pfam" id="PF13635"/>
    </source>
</evidence>
<dbReference type="AlphaFoldDB" id="A0A1F6WN30"/>
<dbReference type="STRING" id="1801764.A2903_02845"/>
<dbReference type="InterPro" id="IPR041682">
    <property type="entry name" value="AAA_14"/>
</dbReference>
<dbReference type="EMBL" id="MFUO01000031">
    <property type="protein sequence ID" value="OGI83287.1"/>
    <property type="molecule type" value="Genomic_DNA"/>
</dbReference>
<evidence type="ECO:0000313" key="4">
    <source>
        <dbReference type="Proteomes" id="UP000178184"/>
    </source>
</evidence>
<reference evidence="3 4" key="1">
    <citation type="journal article" date="2016" name="Nat. Commun.">
        <title>Thousands of microbial genomes shed light on interconnected biogeochemical processes in an aquifer system.</title>
        <authorList>
            <person name="Anantharaman K."/>
            <person name="Brown C.T."/>
            <person name="Hug L.A."/>
            <person name="Sharon I."/>
            <person name="Castelle C.J."/>
            <person name="Probst A.J."/>
            <person name="Thomas B.C."/>
            <person name="Singh A."/>
            <person name="Wilkins M.J."/>
            <person name="Karaoz U."/>
            <person name="Brodie E.L."/>
            <person name="Williams K.H."/>
            <person name="Hubbard S.S."/>
            <person name="Banfield J.F."/>
        </authorList>
    </citation>
    <scope>NUCLEOTIDE SEQUENCE [LARGE SCALE GENOMIC DNA]</scope>
</reference>